<dbReference type="Gene3D" id="3.30.70.270">
    <property type="match status" value="1"/>
</dbReference>
<evidence type="ECO:0000256" key="3">
    <source>
        <dbReference type="ARBA" id="ARBA00022695"/>
    </source>
</evidence>
<dbReference type="PROSITE" id="PS50878">
    <property type="entry name" value="RT_POL"/>
    <property type="match status" value="1"/>
</dbReference>
<dbReference type="AlphaFoldDB" id="A0A6G5AB96"/>
<name>A0A6G5AB96_RHIMP</name>
<dbReference type="InterPro" id="IPR053134">
    <property type="entry name" value="RNA-dir_DNA_polymerase"/>
</dbReference>
<evidence type="ECO:0000256" key="6">
    <source>
        <dbReference type="ARBA" id="ARBA00022801"/>
    </source>
</evidence>
<evidence type="ECO:0000259" key="8">
    <source>
        <dbReference type="PROSITE" id="PS50878"/>
    </source>
</evidence>
<dbReference type="InterPro" id="IPR000477">
    <property type="entry name" value="RT_dom"/>
</dbReference>
<proteinExistence type="predicted"/>
<protein>
    <submittedName>
        <fullName evidence="9">Putative tick transposon</fullName>
    </submittedName>
</protein>
<keyword evidence="5" id="KW-0255">Endonuclease</keyword>
<dbReference type="PANTHER" id="PTHR24559">
    <property type="entry name" value="TRANSPOSON TY3-I GAG-POL POLYPROTEIN"/>
    <property type="match status" value="1"/>
</dbReference>
<dbReference type="GO" id="GO:0008233">
    <property type="term" value="F:peptidase activity"/>
    <property type="evidence" value="ECO:0007669"/>
    <property type="project" value="UniProtKB-KW"/>
</dbReference>
<reference evidence="9" key="1">
    <citation type="submission" date="2020-03" db="EMBL/GenBank/DDBJ databases">
        <title>A transcriptome and proteome of the tick Rhipicephalus microplus shaped by the genetic composition of its hosts and developmental stage.</title>
        <authorList>
            <person name="Garcia G.R."/>
            <person name="Ribeiro J.M.C."/>
            <person name="Maruyama S.R."/>
            <person name="Gardinasse L.G."/>
            <person name="Nelson K."/>
            <person name="Ferreira B.R."/>
            <person name="Andrade T.G."/>
            <person name="Santos I.K.F.M."/>
        </authorList>
    </citation>
    <scope>NUCLEOTIDE SEQUENCE</scope>
    <source>
        <strain evidence="9">NSGR</strain>
        <tissue evidence="9">Salivary glands</tissue>
    </source>
</reference>
<dbReference type="CDD" id="cd01647">
    <property type="entry name" value="RT_LTR"/>
    <property type="match status" value="1"/>
</dbReference>
<dbReference type="InterPro" id="IPR043502">
    <property type="entry name" value="DNA/RNA_pol_sf"/>
</dbReference>
<dbReference type="EMBL" id="GIKN01005193">
    <property type="protein sequence ID" value="NIE47466.1"/>
    <property type="molecule type" value="Transcribed_RNA"/>
</dbReference>
<feature type="domain" description="Reverse transcriptase" evidence="8">
    <location>
        <begin position="2"/>
        <end position="181"/>
    </location>
</feature>
<dbReference type="FunFam" id="3.10.10.10:FF:000007">
    <property type="entry name" value="Retrovirus-related Pol polyprotein from transposon 17.6-like Protein"/>
    <property type="match status" value="1"/>
</dbReference>
<dbReference type="Gene3D" id="3.10.10.10">
    <property type="entry name" value="HIV Type 1 Reverse Transcriptase, subunit A, domain 1"/>
    <property type="match status" value="1"/>
</dbReference>
<keyword evidence="1" id="KW-0645">Protease</keyword>
<dbReference type="OrthoDB" id="6512231at2759"/>
<evidence type="ECO:0000256" key="2">
    <source>
        <dbReference type="ARBA" id="ARBA00022679"/>
    </source>
</evidence>
<dbReference type="VEuPathDB" id="VectorBase:LOC119187168"/>
<evidence type="ECO:0000313" key="9">
    <source>
        <dbReference type="EMBL" id="NIE47466.1"/>
    </source>
</evidence>
<dbReference type="PANTHER" id="PTHR24559:SF444">
    <property type="entry name" value="REVERSE TRANSCRIPTASE DOMAIN-CONTAINING PROTEIN"/>
    <property type="match status" value="1"/>
</dbReference>
<accession>A0A6G5AB96</accession>
<dbReference type="GO" id="GO:0004519">
    <property type="term" value="F:endonuclease activity"/>
    <property type="evidence" value="ECO:0007669"/>
    <property type="project" value="UniProtKB-KW"/>
</dbReference>
<evidence type="ECO:0000256" key="1">
    <source>
        <dbReference type="ARBA" id="ARBA00022670"/>
    </source>
</evidence>
<dbReference type="InterPro" id="IPR043128">
    <property type="entry name" value="Rev_trsase/Diguanyl_cyclase"/>
</dbReference>
<keyword evidence="4" id="KW-0540">Nuclease</keyword>
<keyword evidence="2" id="KW-0808">Transferase</keyword>
<evidence type="ECO:0000256" key="5">
    <source>
        <dbReference type="ARBA" id="ARBA00022759"/>
    </source>
</evidence>
<keyword evidence="6" id="KW-0378">Hydrolase</keyword>
<organism evidence="9">
    <name type="scientific">Rhipicephalus microplus</name>
    <name type="common">Cattle tick</name>
    <name type="synonym">Boophilus microplus</name>
    <dbReference type="NCBI Taxonomy" id="6941"/>
    <lineage>
        <taxon>Eukaryota</taxon>
        <taxon>Metazoa</taxon>
        <taxon>Ecdysozoa</taxon>
        <taxon>Arthropoda</taxon>
        <taxon>Chelicerata</taxon>
        <taxon>Arachnida</taxon>
        <taxon>Acari</taxon>
        <taxon>Parasitiformes</taxon>
        <taxon>Ixodida</taxon>
        <taxon>Ixodoidea</taxon>
        <taxon>Ixodidae</taxon>
        <taxon>Rhipicephalinae</taxon>
        <taxon>Rhipicephalus</taxon>
        <taxon>Boophilus</taxon>
    </lineage>
</organism>
<evidence type="ECO:0000256" key="7">
    <source>
        <dbReference type="ARBA" id="ARBA00022918"/>
    </source>
</evidence>
<keyword evidence="7" id="KW-0695">RNA-directed DNA polymerase</keyword>
<dbReference type="Pfam" id="PF00078">
    <property type="entry name" value="RVT_1"/>
    <property type="match status" value="1"/>
</dbReference>
<keyword evidence="3" id="KW-0548">Nucleotidyltransferase</keyword>
<sequence length="227" mass="26054">MLDDDVIQPSRSPWASPVVLVKKKDGSLRFCVDYRKLNRVTKKDVYPLPRIDDSLDRLRYARYFSSMDLKSGYWQIEVDERDREKTAFVTPDGLYEFKVLPFGLCSAPATFQRLMDTVLSGLKWQTCLVYLDDVIVFSKTFEEHLSRLLSVFRAIRSAGLTLKPEKCHFGFKELQFLGHVVSHEGVRPDPDNIAAVRNFRYQKARKQSGVSLAYAHTTEGLLPISPT</sequence>
<dbReference type="GO" id="GO:0003964">
    <property type="term" value="F:RNA-directed DNA polymerase activity"/>
    <property type="evidence" value="ECO:0007669"/>
    <property type="project" value="UniProtKB-KW"/>
</dbReference>
<dbReference type="GO" id="GO:0006508">
    <property type="term" value="P:proteolysis"/>
    <property type="evidence" value="ECO:0007669"/>
    <property type="project" value="UniProtKB-KW"/>
</dbReference>
<dbReference type="SUPFAM" id="SSF56672">
    <property type="entry name" value="DNA/RNA polymerases"/>
    <property type="match status" value="1"/>
</dbReference>
<evidence type="ECO:0000256" key="4">
    <source>
        <dbReference type="ARBA" id="ARBA00022722"/>
    </source>
</evidence>